<dbReference type="PANTHER" id="PTHR24221:SF646">
    <property type="entry name" value="HAEMOLYSIN SECRETION ATP-BINDING PROTEIN"/>
    <property type="match status" value="1"/>
</dbReference>
<keyword evidence="3" id="KW-0547">Nucleotide-binding</keyword>
<organism evidence="10 11">
    <name type="scientific">Inconstantimicrobium porci</name>
    <dbReference type="NCBI Taxonomy" id="2652291"/>
    <lineage>
        <taxon>Bacteria</taxon>
        <taxon>Bacillati</taxon>
        <taxon>Bacillota</taxon>
        <taxon>Clostridia</taxon>
        <taxon>Eubacteriales</taxon>
        <taxon>Clostridiaceae</taxon>
        <taxon>Inconstantimicrobium</taxon>
    </lineage>
</organism>
<protein>
    <submittedName>
        <fullName evidence="10">ABC transporter ATP-binding protein</fullName>
    </submittedName>
</protein>
<dbReference type="AlphaFoldDB" id="A0A7X2MZP6"/>
<keyword evidence="6 7" id="KW-0472">Membrane</keyword>
<evidence type="ECO:0000256" key="5">
    <source>
        <dbReference type="ARBA" id="ARBA00022989"/>
    </source>
</evidence>
<dbReference type="SUPFAM" id="SSF52540">
    <property type="entry name" value="P-loop containing nucleoside triphosphate hydrolases"/>
    <property type="match status" value="1"/>
</dbReference>
<dbReference type="Pfam" id="PF00664">
    <property type="entry name" value="ABC_membrane"/>
    <property type="match status" value="1"/>
</dbReference>
<dbReference type="SMART" id="SM00382">
    <property type="entry name" value="AAA"/>
    <property type="match status" value="1"/>
</dbReference>
<dbReference type="GO" id="GO:0005524">
    <property type="term" value="F:ATP binding"/>
    <property type="evidence" value="ECO:0007669"/>
    <property type="project" value="UniProtKB-KW"/>
</dbReference>
<feature type="transmembrane region" description="Helical" evidence="7">
    <location>
        <begin position="49"/>
        <end position="68"/>
    </location>
</feature>
<proteinExistence type="predicted"/>
<dbReference type="InterPro" id="IPR003593">
    <property type="entry name" value="AAA+_ATPase"/>
</dbReference>
<dbReference type="EMBL" id="VULX01000021">
    <property type="protein sequence ID" value="MSR92066.1"/>
    <property type="molecule type" value="Genomic_DNA"/>
</dbReference>
<dbReference type="PANTHER" id="PTHR24221">
    <property type="entry name" value="ATP-BINDING CASSETTE SUB-FAMILY B"/>
    <property type="match status" value="1"/>
</dbReference>
<dbReference type="InterPro" id="IPR036640">
    <property type="entry name" value="ABC1_TM_sf"/>
</dbReference>
<evidence type="ECO:0000256" key="6">
    <source>
        <dbReference type="ARBA" id="ARBA00023136"/>
    </source>
</evidence>
<reference evidence="10 11" key="1">
    <citation type="submission" date="2019-08" db="EMBL/GenBank/DDBJ databases">
        <title>In-depth cultivation of the pig gut microbiome towards novel bacterial diversity and tailored functional studies.</title>
        <authorList>
            <person name="Wylensek D."/>
            <person name="Hitch T.C.A."/>
            <person name="Clavel T."/>
        </authorList>
    </citation>
    <scope>NUCLEOTIDE SEQUENCE [LARGE SCALE GENOMIC DNA]</scope>
    <source>
        <strain evidence="10 11">WCA-383-APC-5B</strain>
    </source>
</reference>
<accession>A0A7X2MZP6</accession>
<evidence type="ECO:0000259" key="9">
    <source>
        <dbReference type="PROSITE" id="PS50929"/>
    </source>
</evidence>
<dbReference type="SUPFAM" id="SSF90123">
    <property type="entry name" value="ABC transporter transmembrane region"/>
    <property type="match status" value="1"/>
</dbReference>
<dbReference type="InterPro" id="IPR039421">
    <property type="entry name" value="Type_1_exporter"/>
</dbReference>
<comment type="caution">
    <text evidence="10">The sequence shown here is derived from an EMBL/GenBank/DDBJ whole genome shotgun (WGS) entry which is preliminary data.</text>
</comment>
<keyword evidence="2 7" id="KW-0812">Transmembrane</keyword>
<evidence type="ECO:0000256" key="2">
    <source>
        <dbReference type="ARBA" id="ARBA00022692"/>
    </source>
</evidence>
<sequence length="504" mass="57032">MLRENFRVSLVEKVASLKYNYIENQDSWDLISRVCKEHEKQCTNAFSQLFDMVALIINVLGILFVLLMQVWWTAVFIVLISVPLFLIALKAGKASYEASRMAQKYYRRVSYLSEVLNGREAVEERALFQYSGRVNDKYRSQYEKFRKVRFRVNLKWFAKAKLSGIITAFLSSVIIVILVFPVRSGKLTIGLFIAIAGNVISLIQSLSWQMPKYVDGLAKNKEYLVDLTSLVKLQGKAEYLDKPCKTPVSVESLEFKNVSFKYPGTDRFILKGMNFKIEEGKHYAFVGINGAGKTTITKLITGLYEDFTGEILINNLSIKNYSQSQLKSMFSVVYQDFAKFYISLKDNVALGDVNGCSNDRINEALDIIDLKEAAEHLPNGLNSNLGKINEDGVDISGGQWQRTAMARAIVSPASLRVLDEPTAAIDPIEETKLYKKFKQMSQGKTAVIVTHRLGSAKIADKIVVLDKGKIVQIGTHDELINKDGKYKEMYEAQSKWYKVIDEKV</sequence>
<evidence type="ECO:0000259" key="8">
    <source>
        <dbReference type="PROSITE" id="PS50893"/>
    </source>
</evidence>
<evidence type="ECO:0000256" key="3">
    <source>
        <dbReference type="ARBA" id="ARBA00022741"/>
    </source>
</evidence>
<dbReference type="PROSITE" id="PS50893">
    <property type="entry name" value="ABC_TRANSPORTER_2"/>
    <property type="match status" value="1"/>
</dbReference>
<keyword evidence="5 7" id="KW-1133">Transmembrane helix</keyword>
<dbReference type="Proteomes" id="UP000460287">
    <property type="component" value="Unassembled WGS sequence"/>
</dbReference>
<evidence type="ECO:0000313" key="11">
    <source>
        <dbReference type="Proteomes" id="UP000460287"/>
    </source>
</evidence>
<evidence type="ECO:0000256" key="4">
    <source>
        <dbReference type="ARBA" id="ARBA00022840"/>
    </source>
</evidence>
<feature type="domain" description="ABC transmembrane type-1" evidence="9">
    <location>
        <begin position="1"/>
        <end position="208"/>
    </location>
</feature>
<dbReference type="InterPro" id="IPR027417">
    <property type="entry name" value="P-loop_NTPase"/>
</dbReference>
<dbReference type="InterPro" id="IPR011527">
    <property type="entry name" value="ABC1_TM_dom"/>
</dbReference>
<gene>
    <name evidence="10" type="ORF">FYJ33_11855</name>
</gene>
<comment type="subcellular location">
    <subcellularLocation>
        <location evidence="1">Cell membrane</location>
        <topology evidence="1">Multi-pass membrane protein</topology>
    </subcellularLocation>
</comment>
<feature type="domain" description="ABC transporter" evidence="8">
    <location>
        <begin position="253"/>
        <end position="492"/>
    </location>
</feature>
<dbReference type="Pfam" id="PF00005">
    <property type="entry name" value="ABC_tran"/>
    <property type="match status" value="1"/>
</dbReference>
<dbReference type="GO" id="GO:0016887">
    <property type="term" value="F:ATP hydrolysis activity"/>
    <property type="evidence" value="ECO:0007669"/>
    <property type="project" value="InterPro"/>
</dbReference>
<dbReference type="PROSITE" id="PS50929">
    <property type="entry name" value="ABC_TM1F"/>
    <property type="match status" value="1"/>
</dbReference>
<dbReference type="GO" id="GO:0034040">
    <property type="term" value="F:ATPase-coupled lipid transmembrane transporter activity"/>
    <property type="evidence" value="ECO:0007669"/>
    <property type="project" value="TreeGrafter"/>
</dbReference>
<dbReference type="Gene3D" id="3.40.50.300">
    <property type="entry name" value="P-loop containing nucleotide triphosphate hydrolases"/>
    <property type="match status" value="1"/>
</dbReference>
<name>A0A7X2MZP6_9CLOT</name>
<keyword evidence="11" id="KW-1185">Reference proteome</keyword>
<evidence type="ECO:0000256" key="1">
    <source>
        <dbReference type="ARBA" id="ARBA00004651"/>
    </source>
</evidence>
<dbReference type="GO" id="GO:0140359">
    <property type="term" value="F:ABC-type transporter activity"/>
    <property type="evidence" value="ECO:0007669"/>
    <property type="project" value="InterPro"/>
</dbReference>
<dbReference type="Gene3D" id="1.20.1560.10">
    <property type="entry name" value="ABC transporter type 1, transmembrane domain"/>
    <property type="match status" value="1"/>
</dbReference>
<keyword evidence="4 10" id="KW-0067">ATP-binding</keyword>
<feature type="transmembrane region" description="Helical" evidence="7">
    <location>
        <begin position="74"/>
        <end position="92"/>
    </location>
</feature>
<dbReference type="GO" id="GO:0005886">
    <property type="term" value="C:plasma membrane"/>
    <property type="evidence" value="ECO:0007669"/>
    <property type="project" value="UniProtKB-SubCell"/>
</dbReference>
<dbReference type="InterPro" id="IPR003439">
    <property type="entry name" value="ABC_transporter-like_ATP-bd"/>
</dbReference>
<evidence type="ECO:0000256" key="7">
    <source>
        <dbReference type="SAM" id="Phobius"/>
    </source>
</evidence>
<feature type="transmembrane region" description="Helical" evidence="7">
    <location>
        <begin position="156"/>
        <end position="180"/>
    </location>
</feature>
<evidence type="ECO:0000313" key="10">
    <source>
        <dbReference type="EMBL" id="MSR92066.1"/>
    </source>
</evidence>